<evidence type="ECO:0000313" key="2">
    <source>
        <dbReference type="EMBL" id="HIQ91471.1"/>
    </source>
</evidence>
<sequence length="224" mass="26145">MKQIRKLIFLLAIIIIIFVIVYVFFKRPNLKPVKGQLDEMDLTNYNKVMVISHPSDETIYGGVHLLSDNYVVVCASCGVNKSKDEALEKVLNETGDKLVKLGYPENFYLSSDLKKIRKKLKIIANYKNWDLIVTHNPDGEDDNTQHKQIEKIVTDVFPNERLYYFGKYYDKKELNKLDMETTLDSDLLKTKVNKLVNFYDKNTVKKYTHMFPFEDWIGAGSWKS</sequence>
<dbReference type="Gene3D" id="3.40.50.10320">
    <property type="entry name" value="LmbE-like"/>
    <property type="match status" value="1"/>
</dbReference>
<evidence type="ECO:0000313" key="3">
    <source>
        <dbReference type="Proteomes" id="UP000886786"/>
    </source>
</evidence>
<protein>
    <recommendedName>
        <fullName evidence="4">PIG-L family deacetylase</fullName>
    </recommendedName>
</protein>
<dbReference type="AlphaFoldDB" id="A0A9D1D0H6"/>
<feature type="transmembrane region" description="Helical" evidence="1">
    <location>
        <begin position="7"/>
        <end position="25"/>
    </location>
</feature>
<keyword evidence="1" id="KW-0472">Membrane</keyword>
<dbReference type="Proteomes" id="UP000886786">
    <property type="component" value="Unassembled WGS sequence"/>
</dbReference>
<name>A0A9D1D0H6_9FIRM</name>
<keyword evidence="1" id="KW-0812">Transmembrane</keyword>
<organism evidence="2 3">
    <name type="scientific">Candidatus Coprosoma intestinipullorum</name>
    <dbReference type="NCBI Taxonomy" id="2840752"/>
    <lineage>
        <taxon>Bacteria</taxon>
        <taxon>Bacillati</taxon>
        <taxon>Bacillota</taxon>
        <taxon>Bacillota incertae sedis</taxon>
        <taxon>Candidatus Coprosoma</taxon>
    </lineage>
</organism>
<dbReference type="InterPro" id="IPR024078">
    <property type="entry name" value="LmbE-like_dom_sf"/>
</dbReference>
<reference evidence="2" key="2">
    <citation type="journal article" date="2021" name="PeerJ">
        <title>Extensive microbial diversity within the chicken gut microbiome revealed by metagenomics and culture.</title>
        <authorList>
            <person name="Gilroy R."/>
            <person name="Ravi A."/>
            <person name="Getino M."/>
            <person name="Pursley I."/>
            <person name="Horton D.L."/>
            <person name="Alikhan N.F."/>
            <person name="Baker D."/>
            <person name="Gharbi K."/>
            <person name="Hall N."/>
            <person name="Watson M."/>
            <person name="Adriaenssens E.M."/>
            <person name="Foster-Nyarko E."/>
            <person name="Jarju S."/>
            <person name="Secka A."/>
            <person name="Antonio M."/>
            <person name="Oren A."/>
            <person name="Chaudhuri R.R."/>
            <person name="La Ragione R."/>
            <person name="Hildebrand F."/>
            <person name="Pallen M.J."/>
        </authorList>
    </citation>
    <scope>NUCLEOTIDE SEQUENCE</scope>
    <source>
        <strain evidence="2">CHK147-3167</strain>
    </source>
</reference>
<keyword evidence="1" id="KW-1133">Transmembrane helix</keyword>
<dbReference type="EMBL" id="DVFV01000130">
    <property type="protein sequence ID" value="HIQ91471.1"/>
    <property type="molecule type" value="Genomic_DNA"/>
</dbReference>
<accession>A0A9D1D0H6</accession>
<comment type="caution">
    <text evidence="2">The sequence shown here is derived from an EMBL/GenBank/DDBJ whole genome shotgun (WGS) entry which is preliminary data.</text>
</comment>
<proteinExistence type="predicted"/>
<gene>
    <name evidence="2" type="ORF">IAB27_07645</name>
</gene>
<evidence type="ECO:0000256" key="1">
    <source>
        <dbReference type="SAM" id="Phobius"/>
    </source>
</evidence>
<reference evidence="2" key="1">
    <citation type="submission" date="2020-10" db="EMBL/GenBank/DDBJ databases">
        <authorList>
            <person name="Gilroy R."/>
        </authorList>
    </citation>
    <scope>NUCLEOTIDE SEQUENCE</scope>
    <source>
        <strain evidence="2">CHK147-3167</strain>
    </source>
</reference>
<evidence type="ECO:0008006" key="4">
    <source>
        <dbReference type="Google" id="ProtNLM"/>
    </source>
</evidence>